<evidence type="ECO:0000313" key="2">
    <source>
        <dbReference type="EMBL" id="CAB5384035.1"/>
    </source>
</evidence>
<dbReference type="AlphaFoldDB" id="A0A916EFI5"/>
<dbReference type="EMBL" id="CAGKOT010000050">
    <property type="protein sequence ID" value="CAB5384035.1"/>
    <property type="molecule type" value="Genomic_DNA"/>
</dbReference>
<evidence type="ECO:0000256" key="1">
    <source>
        <dbReference type="SAM" id="MobiDB-lite"/>
    </source>
</evidence>
<evidence type="ECO:0000313" key="3">
    <source>
        <dbReference type="Proteomes" id="UP000684084"/>
    </source>
</evidence>
<dbReference type="OrthoDB" id="10433212at2759"/>
<feature type="region of interest" description="Disordered" evidence="1">
    <location>
        <begin position="1"/>
        <end position="20"/>
    </location>
</feature>
<dbReference type="Proteomes" id="UP000684084">
    <property type="component" value="Unassembled WGS sequence"/>
</dbReference>
<sequence length="93" mass="10736">MYQHPKKPNNDKVRSSSKGVALTENQVVDEIDKYNRKGVEDDATISKITRERISYKKYELIRLSSPAKDKIADVAPKYEELKEIFAKCGEEME</sequence>
<reference evidence="2" key="1">
    <citation type="submission" date="2020-05" db="EMBL/GenBank/DDBJ databases">
        <authorList>
            <person name="Rincon C."/>
            <person name="Sanders R I."/>
            <person name="Robbins C."/>
            <person name="Chaturvedi A."/>
        </authorList>
    </citation>
    <scope>NUCLEOTIDE SEQUENCE</scope>
    <source>
        <strain evidence="2">CHB12</strain>
    </source>
</reference>
<name>A0A916EFI5_9GLOM</name>
<organism evidence="2 3">
    <name type="scientific">Rhizophagus irregularis</name>
    <dbReference type="NCBI Taxonomy" id="588596"/>
    <lineage>
        <taxon>Eukaryota</taxon>
        <taxon>Fungi</taxon>
        <taxon>Fungi incertae sedis</taxon>
        <taxon>Mucoromycota</taxon>
        <taxon>Glomeromycotina</taxon>
        <taxon>Glomeromycetes</taxon>
        <taxon>Glomerales</taxon>
        <taxon>Glomeraceae</taxon>
        <taxon>Rhizophagus</taxon>
    </lineage>
</organism>
<proteinExistence type="predicted"/>
<accession>A0A916EFI5</accession>
<comment type="caution">
    <text evidence="2">The sequence shown here is derived from an EMBL/GenBank/DDBJ whole genome shotgun (WGS) entry which is preliminary data.</text>
</comment>
<dbReference type="VEuPathDB" id="FungiDB:RhiirFUN_006374"/>
<protein>
    <submittedName>
        <fullName evidence="2">Uncharacterized protein</fullName>
    </submittedName>
</protein>
<gene>
    <name evidence="2" type="ORF">CHRIB12_LOCUS18695</name>
</gene>